<dbReference type="CTD" id="4541"/>
<keyword evidence="1" id="KW-0812">Transmembrane</keyword>
<geneLocation type="mitochondrion" evidence="2"/>
<evidence type="ECO:0000256" key="1">
    <source>
        <dbReference type="SAM" id="Phobius"/>
    </source>
</evidence>
<keyword evidence="2" id="KW-0496">Mitochondrion</keyword>
<reference evidence="2" key="1">
    <citation type="journal article" date="2010" name="Mitochondrial DNA">
        <title>Mitochondrial genomics in Orthoptera using MOSAS.</title>
        <authorList>
            <person name="Sheffield N.C."/>
            <person name="Hiatt K.D."/>
            <person name="Valentine M.C."/>
            <person name="Song H."/>
            <person name="Whiting M.F."/>
        </authorList>
    </citation>
    <scope>NUCLEOTIDE SEQUENCE</scope>
</reference>
<feature type="transmembrane region" description="Helical" evidence="1">
    <location>
        <begin position="139"/>
        <end position="159"/>
    </location>
</feature>
<dbReference type="EMBL" id="GU945502">
    <property type="protein sequence ID" value="ADD97006.1"/>
    <property type="molecule type" value="Genomic_DNA"/>
</dbReference>
<organism evidence="2">
    <name type="scientific">Ellipes minuta</name>
    <dbReference type="NCBI Taxonomy" id="241046"/>
    <lineage>
        <taxon>Eukaryota</taxon>
        <taxon>Metazoa</taxon>
        <taxon>Ecdysozoa</taxon>
        <taxon>Arthropoda</taxon>
        <taxon>Hexapoda</taxon>
        <taxon>Insecta</taxon>
        <taxon>Pterygota</taxon>
        <taxon>Neoptera</taxon>
        <taxon>Polyneoptera</taxon>
        <taxon>Orthoptera</taxon>
        <taxon>Caelifera</taxon>
        <taxon>Tridactylidea</taxon>
        <taxon>Tridactyloidea</taxon>
        <taxon>Tridactylidae</taxon>
        <taxon>Ellipes</taxon>
    </lineage>
</organism>
<name>E0YCH1_9ORTH</name>
<dbReference type="GeneID" id="9725810"/>
<dbReference type="AlphaFoldDB" id="E0YCH1"/>
<proteinExistence type="predicted"/>
<protein>
    <submittedName>
        <fullName evidence="2">NADH dehydrogenase subunit 6</fullName>
    </submittedName>
</protein>
<evidence type="ECO:0000313" key="2">
    <source>
        <dbReference type="EMBL" id="ADD97006.1"/>
    </source>
</evidence>
<feature type="transmembrane region" description="Helical" evidence="1">
    <location>
        <begin position="20"/>
        <end position="43"/>
    </location>
</feature>
<keyword evidence="1" id="KW-1133">Transmembrane helix</keyword>
<feature type="transmembrane region" description="Helical" evidence="1">
    <location>
        <begin position="82"/>
        <end position="103"/>
    </location>
</feature>
<dbReference type="RefSeq" id="YP_003875518.1">
    <property type="nucleotide sequence ID" value="NC_014488.1"/>
</dbReference>
<sequence>MLQILMISIMIPINLILIHLSHPLAVTSALLMQTVLTTILAGMMMFNFWYSYITFLIFVGGLLILFMYITSISSNESFKLSFPALIVFFTSWIFVFLALMYTLKYPSNLSNSSQETFKLMDLSSCKSFLLKIYNSSTSITTLLLVVYLFLALVAVSKIIDIKEGPLRQSSFQ</sequence>
<feature type="transmembrane region" description="Helical" evidence="1">
    <location>
        <begin position="49"/>
        <end position="70"/>
    </location>
</feature>
<gene>
    <name evidence="2" type="primary">ND6</name>
</gene>
<keyword evidence="1" id="KW-0472">Membrane</keyword>
<accession>E0YCH1</accession>